<evidence type="ECO:0000313" key="2">
    <source>
        <dbReference type="Proteomes" id="UP000075714"/>
    </source>
</evidence>
<dbReference type="AlphaFoldDB" id="A0A150G348"/>
<dbReference type="GO" id="GO:0016020">
    <property type="term" value="C:membrane"/>
    <property type="evidence" value="ECO:0007669"/>
    <property type="project" value="TreeGrafter"/>
</dbReference>
<gene>
    <name evidence="1" type="ORF">GPECTOR_81g188</name>
</gene>
<organism evidence="1 2">
    <name type="scientific">Gonium pectorale</name>
    <name type="common">Green alga</name>
    <dbReference type="NCBI Taxonomy" id="33097"/>
    <lineage>
        <taxon>Eukaryota</taxon>
        <taxon>Viridiplantae</taxon>
        <taxon>Chlorophyta</taxon>
        <taxon>core chlorophytes</taxon>
        <taxon>Chlorophyceae</taxon>
        <taxon>CS clade</taxon>
        <taxon>Chlamydomonadales</taxon>
        <taxon>Volvocaceae</taxon>
        <taxon>Gonium</taxon>
    </lineage>
</organism>
<evidence type="ECO:0008006" key="3">
    <source>
        <dbReference type="Google" id="ProtNLM"/>
    </source>
</evidence>
<dbReference type="PANTHER" id="PTHR12393">
    <property type="entry name" value="SPHINGOMYELIN PHOSPHODIESTERASE RELATED"/>
    <property type="match status" value="1"/>
</dbReference>
<name>A0A150G348_GONPE</name>
<dbReference type="GO" id="GO:0005783">
    <property type="term" value="C:endoplasmic reticulum"/>
    <property type="evidence" value="ECO:0007669"/>
    <property type="project" value="TreeGrafter"/>
</dbReference>
<dbReference type="Gene3D" id="1.25.40.20">
    <property type="entry name" value="Ankyrin repeat-containing domain"/>
    <property type="match status" value="1"/>
</dbReference>
<dbReference type="PANTHER" id="PTHR12393:SF6">
    <property type="entry name" value="SPHINGOMYELIN PHOSPHODIESTERASE 2"/>
    <property type="match status" value="1"/>
</dbReference>
<dbReference type="InterPro" id="IPR036770">
    <property type="entry name" value="Ankyrin_rpt-contain_sf"/>
</dbReference>
<keyword evidence="2" id="KW-1185">Reference proteome</keyword>
<accession>A0A150G348</accession>
<dbReference type="SUPFAM" id="SSF48403">
    <property type="entry name" value="Ankyrin repeat"/>
    <property type="match status" value="1"/>
</dbReference>
<dbReference type="EMBL" id="LSYV01000082">
    <property type="protein sequence ID" value="KXZ43740.1"/>
    <property type="molecule type" value="Genomic_DNA"/>
</dbReference>
<comment type="caution">
    <text evidence="1">The sequence shown here is derived from an EMBL/GenBank/DDBJ whole genome shotgun (WGS) entry which is preliminary data.</text>
</comment>
<protein>
    <recommendedName>
        <fullName evidence="3">Ankyrin repeat domain-containing protein</fullName>
    </recommendedName>
</protein>
<dbReference type="GO" id="GO:0071944">
    <property type="term" value="C:cell periphery"/>
    <property type="evidence" value="ECO:0007669"/>
    <property type="project" value="TreeGrafter"/>
</dbReference>
<dbReference type="GO" id="GO:0046513">
    <property type="term" value="P:ceramide biosynthetic process"/>
    <property type="evidence" value="ECO:0007669"/>
    <property type="project" value="TreeGrafter"/>
</dbReference>
<dbReference type="GO" id="GO:0004620">
    <property type="term" value="F:phospholipase activity"/>
    <property type="evidence" value="ECO:0007669"/>
    <property type="project" value="TreeGrafter"/>
</dbReference>
<evidence type="ECO:0000313" key="1">
    <source>
        <dbReference type="EMBL" id="KXZ43740.1"/>
    </source>
</evidence>
<reference evidence="2" key="1">
    <citation type="journal article" date="2016" name="Nat. Commun.">
        <title>The Gonium pectorale genome demonstrates co-option of cell cycle regulation during the evolution of multicellularity.</title>
        <authorList>
            <person name="Hanschen E.R."/>
            <person name="Marriage T.N."/>
            <person name="Ferris P.J."/>
            <person name="Hamaji T."/>
            <person name="Toyoda A."/>
            <person name="Fujiyama A."/>
            <person name="Neme R."/>
            <person name="Noguchi H."/>
            <person name="Minakuchi Y."/>
            <person name="Suzuki M."/>
            <person name="Kawai-Toyooka H."/>
            <person name="Smith D.R."/>
            <person name="Sparks H."/>
            <person name="Anderson J."/>
            <person name="Bakaric R."/>
            <person name="Luria V."/>
            <person name="Karger A."/>
            <person name="Kirschner M.W."/>
            <person name="Durand P.M."/>
            <person name="Michod R.E."/>
            <person name="Nozaki H."/>
            <person name="Olson B.J."/>
        </authorList>
    </citation>
    <scope>NUCLEOTIDE SEQUENCE [LARGE SCALE GENOMIC DNA]</scope>
    <source>
        <strain evidence="2">NIES-2863</strain>
    </source>
</reference>
<dbReference type="STRING" id="33097.A0A150G348"/>
<dbReference type="GO" id="GO:0030149">
    <property type="term" value="P:sphingolipid catabolic process"/>
    <property type="evidence" value="ECO:0007669"/>
    <property type="project" value="TreeGrafter"/>
</dbReference>
<proteinExistence type="predicted"/>
<dbReference type="Proteomes" id="UP000075714">
    <property type="component" value="Unassembled WGS sequence"/>
</dbReference>
<dbReference type="OrthoDB" id="540955at2759"/>
<sequence>MRDLTLEQRKQLLRLTATSGVVANLEVALVAVGVASDSQLQSALICNACKAGHSSMACHLLRPKLIAASKPAVSESLEEAAAAGLRAVWEALQHDYALHLWFPEYVIAALRGGHLELAEWLLERVLAKGPLGDGMWARLLQAAAISCDLPALESLRQRCGNKPLTCAFIDGHTAGTRILSAAAGSCTPDWQAKVEWAESKLYASLIISTGPDACAAAVACPDTEQRLAWLMGRGYHADGKAVNAAVRAGKVAALQLLLAHGLRPGASAVAAAAGKGWLDALKELRQHGVQLDADAVAREAAGCGHLPVLAWAVEELGASLQDVGLVHYAAERCNLGTLEWLHQHGCSLAARQVVRGAAQRSDMATLRWAVAELGAASLHDETLMNAAARSGRVELMAWLRERGCPWVATTLKSAAGTGCEAALEWLVEQGCPMPADGGPYTVAASNGDLATLRCLARLGCPWGPARGSGAVFEFTLSTINHSPEPLPVLRLLVELGCPVDWEAPGTHAVRAWLRAEAVKWRQQ</sequence>